<comment type="caution">
    <text evidence="2">The sequence shown here is derived from an EMBL/GenBank/DDBJ whole genome shotgun (WGS) entry which is preliminary data.</text>
</comment>
<dbReference type="PANTHER" id="PTHR38705:SF1">
    <property type="entry name" value="PROTEIN RDS1"/>
    <property type="match status" value="1"/>
</dbReference>
<feature type="chain" id="PRO_5042148423" evidence="1">
    <location>
        <begin position="18"/>
        <end position="297"/>
    </location>
</feature>
<reference evidence="2" key="1">
    <citation type="submission" date="2023-02" db="EMBL/GenBank/DDBJ databases">
        <title>Identification and recombinant expression of a fungal hydrolase from Papiliotrema laurentii that hydrolyzes apple cutin and clears colloidal polyester polyurethane.</title>
        <authorList>
            <consortium name="DOE Joint Genome Institute"/>
            <person name="Roman V.A."/>
            <person name="Bojanowski C."/>
            <person name="Crable B.R."/>
            <person name="Wagner D.N."/>
            <person name="Hung C.S."/>
            <person name="Nadeau L.J."/>
            <person name="Schratz L."/>
            <person name="Haridas S."/>
            <person name="Pangilinan J."/>
            <person name="Lipzen A."/>
            <person name="Na H."/>
            <person name="Yan M."/>
            <person name="Ng V."/>
            <person name="Grigoriev I.V."/>
            <person name="Spatafora J.W."/>
            <person name="Barlow D."/>
            <person name="Biffinger J."/>
            <person name="Kelley-Loughnane N."/>
            <person name="Varaljay V.A."/>
            <person name="Crookes-Goodson W.J."/>
        </authorList>
    </citation>
    <scope>NUCLEOTIDE SEQUENCE</scope>
    <source>
        <strain evidence="2">5307AH</strain>
    </source>
</reference>
<evidence type="ECO:0000313" key="2">
    <source>
        <dbReference type="EMBL" id="KAK1922678.1"/>
    </source>
</evidence>
<dbReference type="InterPro" id="IPR039254">
    <property type="entry name" value="Rds1"/>
</dbReference>
<dbReference type="AlphaFoldDB" id="A0AAD9FPG4"/>
<accession>A0AAD9FPG4</accession>
<organism evidence="2 3">
    <name type="scientific">Papiliotrema laurentii</name>
    <name type="common">Cryptococcus laurentii</name>
    <dbReference type="NCBI Taxonomy" id="5418"/>
    <lineage>
        <taxon>Eukaryota</taxon>
        <taxon>Fungi</taxon>
        <taxon>Dikarya</taxon>
        <taxon>Basidiomycota</taxon>
        <taxon>Agaricomycotina</taxon>
        <taxon>Tremellomycetes</taxon>
        <taxon>Tremellales</taxon>
        <taxon>Rhynchogastremaceae</taxon>
        <taxon>Papiliotrema</taxon>
    </lineage>
</organism>
<sequence>MKTSALIALASVLGASAAPTFKRTDGPTDTQILQYALTLEHLENKFYSDALAMFSEDDFAAAGLPDWVRGRLSQVASHEQSHVDLLSGALGNDAVQPCNYKFPYTDVNSFISLAHLIENVGTSAYLGAAQYITDKTYLTVAGSILTVEARHQSWQSSSVLKQQPWQGPYDTPLGLNQVYTIASAFIESCPDSNAALPVKAFGALAVTGNPGDNVQFTFDDPHTTTNYAIFYSGLGMTAVQLDENDYATIPSNLQGIYYVVISTSGDVTKVSDDNIVAGPAILEAPFDAWTENPAFSG</sequence>
<dbReference type="Proteomes" id="UP001182556">
    <property type="component" value="Unassembled WGS sequence"/>
</dbReference>
<name>A0AAD9FPG4_PAPLA</name>
<dbReference type="EMBL" id="JAODAN010000008">
    <property type="protein sequence ID" value="KAK1922678.1"/>
    <property type="molecule type" value="Genomic_DNA"/>
</dbReference>
<dbReference type="InterPro" id="IPR009078">
    <property type="entry name" value="Ferritin-like_SF"/>
</dbReference>
<protein>
    <submittedName>
        <fullName evidence="2">Ferritin-like domain-containing protein</fullName>
    </submittedName>
</protein>
<dbReference type="InterPro" id="IPR012347">
    <property type="entry name" value="Ferritin-like"/>
</dbReference>
<evidence type="ECO:0000313" key="3">
    <source>
        <dbReference type="Proteomes" id="UP001182556"/>
    </source>
</evidence>
<dbReference type="PANTHER" id="PTHR38705">
    <property type="entry name" value="PROTEIN RDS1"/>
    <property type="match status" value="1"/>
</dbReference>
<proteinExistence type="predicted"/>
<feature type="signal peptide" evidence="1">
    <location>
        <begin position="1"/>
        <end position="17"/>
    </location>
</feature>
<dbReference type="Gene3D" id="1.20.1260.10">
    <property type="match status" value="1"/>
</dbReference>
<keyword evidence="1" id="KW-0732">Signal</keyword>
<dbReference type="CDD" id="cd00657">
    <property type="entry name" value="Ferritin_like"/>
    <property type="match status" value="1"/>
</dbReference>
<dbReference type="SUPFAM" id="SSF47240">
    <property type="entry name" value="Ferritin-like"/>
    <property type="match status" value="1"/>
</dbReference>
<gene>
    <name evidence="2" type="ORF">DB88DRAFT_365331</name>
</gene>
<keyword evidence="3" id="KW-1185">Reference proteome</keyword>
<evidence type="ECO:0000256" key="1">
    <source>
        <dbReference type="SAM" id="SignalP"/>
    </source>
</evidence>
<dbReference type="Pfam" id="PF13668">
    <property type="entry name" value="Ferritin_2"/>
    <property type="match status" value="1"/>
</dbReference>